<gene>
    <name evidence="2" type="ORF">Poli38472_002970</name>
</gene>
<dbReference type="InterPro" id="IPR002877">
    <property type="entry name" value="RNA_MeTrfase_FtsJ_dom"/>
</dbReference>
<keyword evidence="3" id="KW-1185">Reference proteome</keyword>
<organism evidence="2 3">
    <name type="scientific">Pythium oligandrum</name>
    <name type="common">Mycoparasitic fungus</name>
    <dbReference type="NCBI Taxonomy" id="41045"/>
    <lineage>
        <taxon>Eukaryota</taxon>
        <taxon>Sar</taxon>
        <taxon>Stramenopiles</taxon>
        <taxon>Oomycota</taxon>
        <taxon>Peronosporomycetes</taxon>
        <taxon>Pythiales</taxon>
        <taxon>Pythiaceae</taxon>
        <taxon>Pythium</taxon>
    </lineage>
</organism>
<dbReference type="OrthoDB" id="20105at2759"/>
<name>A0A8K1FB99_PYTOL</name>
<dbReference type="PANTHER" id="PTHR37524">
    <property type="entry name" value="RIBOSOMAL RNA LARGE SUBUNIT METHYLTRANSFERASE M"/>
    <property type="match status" value="1"/>
</dbReference>
<feature type="domain" description="Ribosomal RNA methyltransferase FtsJ" evidence="1">
    <location>
        <begin position="188"/>
        <end position="300"/>
    </location>
</feature>
<evidence type="ECO:0000259" key="1">
    <source>
        <dbReference type="Pfam" id="PF01728"/>
    </source>
</evidence>
<proteinExistence type="predicted"/>
<dbReference type="InterPro" id="IPR029063">
    <property type="entry name" value="SAM-dependent_MTases_sf"/>
</dbReference>
<dbReference type="PANTHER" id="PTHR37524:SF2">
    <property type="entry name" value="RIBOSOMAL RNA METHYLTRANSFERASE FTSJ DOMAIN-CONTAINING PROTEIN"/>
    <property type="match status" value="1"/>
</dbReference>
<evidence type="ECO:0000313" key="3">
    <source>
        <dbReference type="Proteomes" id="UP000794436"/>
    </source>
</evidence>
<reference evidence="2" key="1">
    <citation type="submission" date="2019-03" db="EMBL/GenBank/DDBJ databases">
        <title>Long read genome sequence of the mycoparasitic Pythium oligandrum ATCC 38472 isolated from sugarbeet rhizosphere.</title>
        <authorList>
            <person name="Gaulin E."/>
        </authorList>
    </citation>
    <scope>NUCLEOTIDE SEQUENCE</scope>
    <source>
        <strain evidence="2">ATCC 38472_TT</strain>
    </source>
</reference>
<dbReference type="Pfam" id="PF01728">
    <property type="entry name" value="FtsJ"/>
    <property type="match status" value="1"/>
</dbReference>
<accession>A0A8K1FB99</accession>
<dbReference type="Proteomes" id="UP000794436">
    <property type="component" value="Unassembled WGS sequence"/>
</dbReference>
<dbReference type="EMBL" id="SPLM01000144">
    <property type="protein sequence ID" value="TMW57045.1"/>
    <property type="molecule type" value="Genomic_DNA"/>
</dbReference>
<dbReference type="GO" id="GO:0032259">
    <property type="term" value="P:methylation"/>
    <property type="evidence" value="ECO:0007669"/>
    <property type="project" value="InterPro"/>
</dbReference>
<comment type="caution">
    <text evidence="2">The sequence shown here is derived from an EMBL/GenBank/DDBJ whole genome shotgun (WGS) entry which is preliminary data.</text>
</comment>
<evidence type="ECO:0000313" key="2">
    <source>
        <dbReference type="EMBL" id="TMW57045.1"/>
    </source>
</evidence>
<dbReference type="Gene3D" id="3.40.50.150">
    <property type="entry name" value="Vaccinia Virus protein VP39"/>
    <property type="match status" value="1"/>
</dbReference>
<dbReference type="SUPFAM" id="SSF53335">
    <property type="entry name" value="S-adenosyl-L-methionine-dependent methyltransferases"/>
    <property type="match status" value="1"/>
</dbReference>
<protein>
    <recommendedName>
        <fullName evidence="1">Ribosomal RNA methyltransferase FtsJ domain-containing protein</fullName>
    </recommendedName>
</protein>
<dbReference type="CDD" id="cd02440">
    <property type="entry name" value="AdoMet_MTases"/>
    <property type="match status" value="1"/>
</dbReference>
<sequence>MDAPRLSVPCVAIHCEETQLERFSVRAQSLLVNNARTRVLTVVSPLVYVQSETHSTDSTALYQQNAALRRAIDREMGQGRIAAHRIYQLDGCCSDPDWIPQSQVFRDECSTQNVVIRVVAHPRQLQSKMTQVLVEHGIQTHPTQYTHELFVTTQASTSPLFFFGIGKRQPITLVDDSLQIRFRSEAPCRAFFKMQESLRHVSLCPGDHVLDVGASPGGWTECLVDNGARVVAVDPGELTIETTNRPIVHLQMLLEDALEQLRDMERFTMCVCDINVRVAQMAALILQAAPLLKPQATAILTLKLGKRPTPQAVDGAFEQVQQILAPAFTDFRLVWLHANTQNERTLFATKR</sequence>
<dbReference type="GO" id="GO:0008168">
    <property type="term" value="F:methyltransferase activity"/>
    <property type="evidence" value="ECO:0007669"/>
    <property type="project" value="InterPro"/>
</dbReference>
<dbReference type="AlphaFoldDB" id="A0A8K1FB99"/>